<comment type="caution">
    <text evidence="5">The sequence shown here is derived from an EMBL/GenBank/DDBJ whole genome shotgun (WGS) entry which is preliminary data.</text>
</comment>
<evidence type="ECO:0000313" key="5">
    <source>
        <dbReference type="EMBL" id="MFC1441774.1"/>
    </source>
</evidence>
<keyword evidence="2" id="KW-0812">Transmembrane</keyword>
<feature type="region of interest" description="Disordered" evidence="1">
    <location>
        <begin position="736"/>
        <end position="758"/>
    </location>
</feature>
<evidence type="ECO:0000256" key="3">
    <source>
        <dbReference type="SAM" id="SignalP"/>
    </source>
</evidence>
<dbReference type="InterPro" id="IPR036465">
    <property type="entry name" value="vWFA_dom_sf"/>
</dbReference>
<evidence type="ECO:0000259" key="4">
    <source>
        <dbReference type="PROSITE" id="PS50234"/>
    </source>
</evidence>
<protein>
    <submittedName>
        <fullName evidence="5">VWA domain-containing protein</fullName>
    </submittedName>
</protein>
<dbReference type="PROSITE" id="PS50234">
    <property type="entry name" value="VWFA"/>
    <property type="match status" value="1"/>
</dbReference>
<keyword evidence="3" id="KW-0732">Signal</keyword>
<dbReference type="CDD" id="cd00198">
    <property type="entry name" value="vWFA"/>
    <property type="match status" value="1"/>
</dbReference>
<dbReference type="Proteomes" id="UP001592581">
    <property type="component" value="Unassembled WGS sequence"/>
</dbReference>
<sequence>MTRYRVAAVLTALLLGTVPLSAQAQGRPLAAGASPAATATAGTATATTADQTIGPINYSIAVDESGSISAADMAAERDAATRIALGDISSTSQVSVFGFASADNASERPVDTDCTPTQLDAAGRDRIGSCSAKLQSRSAAQGQGTDFPNAIRQGISYLTQGTDPSTPRVLFVLTDGKLDVSTSPEYGDTAAHRQAAGQQQLVQVLAQAAADHIQVWSLGFGPAQDLDRATLTQMAAGGYQNGCVDLPDARPRATEVSDSTAVGSALETAFAAAHCLRRGSDVHGYPPTDLTVQISALATTGSIVVSKGDPAVTVSYFDPDGNQIHPGTDANGSSYELAGSGQLVESLRITDPMPGPWRIHLDAPSGHRGKLATAGVLWRGELRGSVTLDPPSPLPGQRAVATLRLETRLGYSITDPGDYAGLQVSAELTGDGFTPVPVPLADNGAVPDAKAGDASFSGYVTIPRSASGALKMTGTLTAVGLTAESGITAPGWIGAPTALVSADLTIAGGAHHPGDRINGSLAVHNGDSSAHTLLLSVPDVDGGLLTFGPDRLVLAPGATGTRTVTLVVGPRGAFGNRLGGSPLALGATPTVIDSSDHGRVLASPTVSLTLTPRPGLWQQLWWAFVGAAVLVLLAGALLVAQQRYRRRRIAADGLRITLISGEGKELGTYTARSGPKGWFEFDIEEPTRPFPRIRARAGGAYAVRGSVDGAGVLRIGNNVRIKLSVGVPEPLEHGLSLRLGEPSGSVPEPDGSEPNSYL</sequence>
<name>A0ABV6XU41_9ACTN</name>
<organism evidence="5 6">
    <name type="scientific">Streptacidiphilus jeojiensis</name>
    <dbReference type="NCBI Taxonomy" id="3229225"/>
    <lineage>
        <taxon>Bacteria</taxon>
        <taxon>Bacillati</taxon>
        <taxon>Actinomycetota</taxon>
        <taxon>Actinomycetes</taxon>
        <taxon>Kitasatosporales</taxon>
        <taxon>Streptomycetaceae</taxon>
        <taxon>Streptacidiphilus</taxon>
    </lineage>
</organism>
<accession>A0ABV6XU41</accession>
<feature type="domain" description="VWFA" evidence="4">
    <location>
        <begin position="57"/>
        <end position="269"/>
    </location>
</feature>
<dbReference type="RefSeq" id="WP_380566820.1">
    <property type="nucleotide sequence ID" value="NZ_JBEUKS010000010.1"/>
</dbReference>
<feature type="signal peptide" evidence="3">
    <location>
        <begin position="1"/>
        <end position="24"/>
    </location>
</feature>
<keyword evidence="2" id="KW-1133">Transmembrane helix</keyword>
<dbReference type="Gene3D" id="3.40.50.410">
    <property type="entry name" value="von Willebrand factor, type A domain"/>
    <property type="match status" value="1"/>
</dbReference>
<feature type="chain" id="PRO_5046751786" evidence="3">
    <location>
        <begin position="25"/>
        <end position="758"/>
    </location>
</feature>
<evidence type="ECO:0000313" key="6">
    <source>
        <dbReference type="Proteomes" id="UP001592581"/>
    </source>
</evidence>
<evidence type="ECO:0000256" key="1">
    <source>
        <dbReference type="SAM" id="MobiDB-lite"/>
    </source>
</evidence>
<evidence type="ECO:0000256" key="2">
    <source>
        <dbReference type="SAM" id="Phobius"/>
    </source>
</evidence>
<dbReference type="SMART" id="SM00327">
    <property type="entry name" value="VWA"/>
    <property type="match status" value="1"/>
</dbReference>
<feature type="transmembrane region" description="Helical" evidence="2">
    <location>
        <begin position="620"/>
        <end position="640"/>
    </location>
</feature>
<keyword evidence="2" id="KW-0472">Membrane</keyword>
<dbReference type="SUPFAM" id="SSF53300">
    <property type="entry name" value="vWA-like"/>
    <property type="match status" value="1"/>
</dbReference>
<keyword evidence="6" id="KW-1185">Reference proteome</keyword>
<dbReference type="EMBL" id="JBEUKS010000010">
    <property type="protein sequence ID" value="MFC1441774.1"/>
    <property type="molecule type" value="Genomic_DNA"/>
</dbReference>
<dbReference type="InterPro" id="IPR002035">
    <property type="entry name" value="VWF_A"/>
</dbReference>
<reference evidence="5 6" key="1">
    <citation type="submission" date="2024-06" db="EMBL/GenBank/DDBJ databases">
        <authorList>
            <person name="Lee S.D."/>
        </authorList>
    </citation>
    <scope>NUCLEOTIDE SEQUENCE [LARGE SCALE GENOMIC DNA]</scope>
    <source>
        <strain evidence="5 6">N1-10</strain>
    </source>
</reference>
<gene>
    <name evidence="5" type="ORF">ABUW04_26325</name>
</gene>
<proteinExistence type="predicted"/>